<reference evidence="1 2" key="1">
    <citation type="journal article" date="2016" name="Nat. Commun.">
        <title>Thousands of microbial genomes shed light on interconnected biogeochemical processes in an aquifer system.</title>
        <authorList>
            <person name="Anantharaman K."/>
            <person name="Brown C.T."/>
            <person name="Hug L.A."/>
            <person name="Sharon I."/>
            <person name="Castelle C.J."/>
            <person name="Probst A.J."/>
            <person name="Thomas B.C."/>
            <person name="Singh A."/>
            <person name="Wilkins M.J."/>
            <person name="Karaoz U."/>
            <person name="Brodie E.L."/>
            <person name="Williams K.H."/>
            <person name="Hubbard S.S."/>
            <person name="Banfield J.F."/>
        </authorList>
    </citation>
    <scope>NUCLEOTIDE SEQUENCE [LARGE SCALE GENOMIC DNA]</scope>
</reference>
<comment type="caution">
    <text evidence="1">The sequence shown here is derived from an EMBL/GenBank/DDBJ whole genome shotgun (WGS) entry which is preliminary data.</text>
</comment>
<proteinExistence type="predicted"/>
<name>A0A1F6M7I7_9BACT</name>
<protein>
    <submittedName>
        <fullName evidence="1">Uncharacterized protein</fullName>
    </submittedName>
</protein>
<sequence>MRLVVRACPATARLVADEAAFNALGRPTATQLMERARALPEPPRLAGTPKGLPRPVLHPGLTRFEEAMASLVRRCPNTGTPLEFDEERFRALGMPAATDLAARMEVAHHA</sequence>
<organism evidence="1 2">
    <name type="scientific">Candidatus Magasanikbacteria bacterium RIFCSPHIGHO2_02_FULL_47_14</name>
    <dbReference type="NCBI Taxonomy" id="1798680"/>
    <lineage>
        <taxon>Bacteria</taxon>
        <taxon>Candidatus Magasanikiibacteriota</taxon>
    </lineage>
</organism>
<evidence type="ECO:0000313" key="2">
    <source>
        <dbReference type="Proteomes" id="UP000176282"/>
    </source>
</evidence>
<dbReference type="AlphaFoldDB" id="A0A1F6M7I7"/>
<gene>
    <name evidence="1" type="ORF">A3J66_03910</name>
</gene>
<dbReference type="Proteomes" id="UP000176282">
    <property type="component" value="Unassembled WGS sequence"/>
</dbReference>
<dbReference type="STRING" id="1798680.A3J66_03910"/>
<dbReference type="EMBL" id="MFQB01000028">
    <property type="protein sequence ID" value="OGH67571.1"/>
    <property type="molecule type" value="Genomic_DNA"/>
</dbReference>
<accession>A0A1F6M7I7</accession>
<evidence type="ECO:0000313" key="1">
    <source>
        <dbReference type="EMBL" id="OGH67571.1"/>
    </source>
</evidence>